<dbReference type="Proteomes" id="UP000694419">
    <property type="component" value="Unplaced"/>
</dbReference>
<dbReference type="Ensembl" id="ENSCPGT00000015750.1">
    <property type="protein sequence ID" value="ENSCPGP00000014365.1"/>
    <property type="gene ID" value="ENSCPGG00000010168.1"/>
</dbReference>
<evidence type="ECO:0000313" key="3">
    <source>
        <dbReference type="Ensembl" id="ENSCPGP00000014365.1"/>
    </source>
</evidence>
<keyword evidence="4" id="KW-1185">Reference proteome</keyword>
<name>A0A8C3JXU7_9CHAR</name>
<dbReference type="InterPro" id="IPR050310">
    <property type="entry name" value="VPS10-sortilin"/>
</dbReference>
<dbReference type="GO" id="GO:0016020">
    <property type="term" value="C:membrane"/>
    <property type="evidence" value="ECO:0007669"/>
    <property type="project" value="TreeGrafter"/>
</dbReference>
<feature type="region of interest" description="Disordered" evidence="1">
    <location>
        <begin position="61"/>
        <end position="98"/>
    </location>
</feature>
<feature type="chain" id="PRO_5034055879" evidence="2">
    <location>
        <begin position="19"/>
        <end position="203"/>
    </location>
</feature>
<dbReference type="AlphaFoldDB" id="A0A8C3JXU7"/>
<organism evidence="3 4">
    <name type="scientific">Calidris pygmaea</name>
    <name type="common">Spoon-billed sandpiper</name>
    <dbReference type="NCBI Taxonomy" id="425635"/>
    <lineage>
        <taxon>Eukaryota</taxon>
        <taxon>Metazoa</taxon>
        <taxon>Chordata</taxon>
        <taxon>Craniata</taxon>
        <taxon>Vertebrata</taxon>
        <taxon>Euteleostomi</taxon>
        <taxon>Archelosauria</taxon>
        <taxon>Archosauria</taxon>
        <taxon>Dinosauria</taxon>
        <taxon>Saurischia</taxon>
        <taxon>Theropoda</taxon>
        <taxon>Coelurosauria</taxon>
        <taxon>Aves</taxon>
        <taxon>Neognathae</taxon>
        <taxon>Neoaves</taxon>
        <taxon>Charadriiformes</taxon>
        <taxon>Scolopacidae</taxon>
        <taxon>Calidris</taxon>
    </lineage>
</organism>
<dbReference type="PANTHER" id="PTHR12106:SF9">
    <property type="entry name" value="VPS10 DOMAIN-CONTAINING RECEPTOR SORCS2"/>
    <property type="match status" value="1"/>
</dbReference>
<protein>
    <submittedName>
        <fullName evidence="3">Uncharacterized protein</fullName>
    </submittedName>
</protein>
<dbReference type="PANTHER" id="PTHR12106">
    <property type="entry name" value="SORTILIN RELATED"/>
    <property type="match status" value="1"/>
</dbReference>
<accession>A0A8C3JXU7</accession>
<evidence type="ECO:0000256" key="1">
    <source>
        <dbReference type="SAM" id="MobiDB-lite"/>
    </source>
</evidence>
<reference evidence="3" key="2">
    <citation type="submission" date="2025-09" db="UniProtKB">
        <authorList>
            <consortium name="Ensembl"/>
        </authorList>
    </citation>
    <scope>IDENTIFICATION</scope>
</reference>
<evidence type="ECO:0000256" key="2">
    <source>
        <dbReference type="SAM" id="SignalP"/>
    </source>
</evidence>
<feature type="signal peptide" evidence="2">
    <location>
        <begin position="1"/>
        <end position="18"/>
    </location>
</feature>
<keyword evidence="2" id="KW-0732">Signal</keyword>
<reference evidence="3" key="1">
    <citation type="submission" date="2025-08" db="UniProtKB">
        <authorList>
            <consortium name="Ensembl"/>
        </authorList>
    </citation>
    <scope>IDENTIFICATION</scope>
</reference>
<sequence>QSWSLVLLSLLGATMAHGGPRVSAAPRGAVRLPPLLPLLLLSPLLLGAAAALGCAEPCGRPRPGALTRGARSPPEPRSDDEEATGGSRSRRASSAAGRERVSLISTSFVLKGDASHNQAMVHWTGENSSVILILTKYYHTDMGKVLESSLWRCMPTLRLKPRLQRARDSFKVDSVNNIPLKKIKFPDPLWLTECEKTSMGICF</sequence>
<proteinExistence type="predicted"/>
<evidence type="ECO:0000313" key="4">
    <source>
        <dbReference type="Proteomes" id="UP000694419"/>
    </source>
</evidence>